<dbReference type="GO" id="GO:0016020">
    <property type="term" value="C:membrane"/>
    <property type="evidence" value="ECO:0007669"/>
    <property type="project" value="UniProtKB-SubCell"/>
</dbReference>
<evidence type="ECO:0000259" key="7">
    <source>
        <dbReference type="Pfam" id="PF00892"/>
    </source>
</evidence>
<keyword evidence="4 6" id="KW-1133">Transmembrane helix</keyword>
<feature type="transmembrane region" description="Helical" evidence="6">
    <location>
        <begin position="151"/>
        <end position="172"/>
    </location>
</feature>
<evidence type="ECO:0000256" key="1">
    <source>
        <dbReference type="ARBA" id="ARBA00004141"/>
    </source>
</evidence>
<feature type="transmembrane region" description="Helical" evidence="6">
    <location>
        <begin position="89"/>
        <end position="110"/>
    </location>
</feature>
<protein>
    <submittedName>
        <fullName evidence="8">DMT transporter</fullName>
    </submittedName>
</protein>
<keyword evidence="5 6" id="KW-0472">Membrane</keyword>
<sequence length="297" mass="30201">MSHTRATIMVALGASLWGTTGTVAYLISDTVSAVTVGAITMGVGGVVLALLGGRRALALWANPSLRPVLLAGAAAVTAYPLAFYTGMSLAGVAVGNIVALATGPLVGAVLEWRLERDPPGATWWWALLVGVAGVIVLATGERELTTADPTLWPVGLGLSLLAGVAYGTFSYCLSRIIRTGASSLSATGAVFGAGAVPLLVVMVTQLSSLQWEASSVTGLGYLVTGPMVISYLLYGQGLTHLSSSVVLVIALVEPAVATLLAVGVVGERFGPLGIAGLVAITIAVVLAARARTMRQRH</sequence>
<proteinExistence type="inferred from homology"/>
<name>A0A2L2BQE8_9MICO</name>
<accession>A0A2L2BQE8</accession>
<dbReference type="AlphaFoldDB" id="A0A2L2BQE8"/>
<organism evidence="8 9">
    <name type="scientific">Pontimonas salivibrio</name>
    <dbReference type="NCBI Taxonomy" id="1159327"/>
    <lineage>
        <taxon>Bacteria</taxon>
        <taxon>Bacillati</taxon>
        <taxon>Actinomycetota</taxon>
        <taxon>Actinomycetes</taxon>
        <taxon>Micrococcales</taxon>
        <taxon>Microbacteriaceae</taxon>
        <taxon>Pontimonas</taxon>
    </lineage>
</organism>
<dbReference type="OrthoDB" id="9787117at2"/>
<dbReference type="PANTHER" id="PTHR32322">
    <property type="entry name" value="INNER MEMBRANE TRANSPORTER"/>
    <property type="match status" value="1"/>
</dbReference>
<gene>
    <name evidence="8" type="ORF">C3B54_11906</name>
</gene>
<evidence type="ECO:0000256" key="4">
    <source>
        <dbReference type="ARBA" id="ARBA00022989"/>
    </source>
</evidence>
<feature type="transmembrane region" description="Helical" evidence="6">
    <location>
        <begin position="216"/>
        <end position="234"/>
    </location>
</feature>
<dbReference type="EMBL" id="CP026923">
    <property type="protein sequence ID" value="AVG23878.1"/>
    <property type="molecule type" value="Genomic_DNA"/>
</dbReference>
<feature type="domain" description="EamA" evidence="7">
    <location>
        <begin position="155"/>
        <end position="287"/>
    </location>
</feature>
<evidence type="ECO:0000256" key="3">
    <source>
        <dbReference type="ARBA" id="ARBA00022692"/>
    </source>
</evidence>
<feature type="domain" description="EamA" evidence="7">
    <location>
        <begin position="7"/>
        <end position="138"/>
    </location>
</feature>
<feature type="transmembrane region" description="Helical" evidence="6">
    <location>
        <begin position="246"/>
        <end position="266"/>
    </location>
</feature>
<keyword evidence="9" id="KW-1185">Reference proteome</keyword>
<evidence type="ECO:0000313" key="8">
    <source>
        <dbReference type="EMBL" id="AVG23878.1"/>
    </source>
</evidence>
<feature type="transmembrane region" description="Helical" evidence="6">
    <location>
        <begin position="184"/>
        <end position="204"/>
    </location>
</feature>
<feature type="transmembrane region" description="Helical" evidence="6">
    <location>
        <begin position="65"/>
        <end position="83"/>
    </location>
</feature>
<dbReference type="PANTHER" id="PTHR32322:SF2">
    <property type="entry name" value="EAMA DOMAIN-CONTAINING PROTEIN"/>
    <property type="match status" value="1"/>
</dbReference>
<reference evidence="8 9" key="1">
    <citation type="submission" date="2018-02" db="EMBL/GenBank/DDBJ databases">
        <title>Complete genome of the streamlined marine actinobacterium Pontimonas salivibrio CL-TW6 adapted to coastal planktonic lifestype.</title>
        <authorList>
            <person name="Cho B.C."/>
            <person name="Hardies S.C."/>
            <person name="Jang G.I."/>
            <person name="Hwang C.Y."/>
        </authorList>
    </citation>
    <scope>NUCLEOTIDE SEQUENCE [LARGE SCALE GENOMIC DNA]</scope>
    <source>
        <strain evidence="8 9">CL-TW6</strain>
    </source>
</reference>
<dbReference type="Pfam" id="PF00892">
    <property type="entry name" value="EamA"/>
    <property type="match status" value="2"/>
</dbReference>
<feature type="transmembrane region" description="Helical" evidence="6">
    <location>
        <begin position="7"/>
        <end position="27"/>
    </location>
</feature>
<evidence type="ECO:0000313" key="9">
    <source>
        <dbReference type="Proteomes" id="UP000243077"/>
    </source>
</evidence>
<dbReference type="InterPro" id="IPR000620">
    <property type="entry name" value="EamA_dom"/>
</dbReference>
<dbReference type="InterPro" id="IPR050638">
    <property type="entry name" value="AA-Vitamin_Transporters"/>
</dbReference>
<dbReference type="SUPFAM" id="SSF103481">
    <property type="entry name" value="Multidrug resistance efflux transporter EmrE"/>
    <property type="match status" value="2"/>
</dbReference>
<dbReference type="KEGG" id="psai:C3B54_11906"/>
<keyword evidence="3 6" id="KW-0812">Transmembrane</keyword>
<comment type="subcellular location">
    <subcellularLocation>
        <location evidence="1">Membrane</location>
        <topology evidence="1">Multi-pass membrane protein</topology>
    </subcellularLocation>
</comment>
<comment type="similarity">
    <text evidence="2">Belongs to the EamA transporter family.</text>
</comment>
<dbReference type="InterPro" id="IPR037185">
    <property type="entry name" value="EmrE-like"/>
</dbReference>
<feature type="transmembrane region" description="Helical" evidence="6">
    <location>
        <begin position="122"/>
        <end position="139"/>
    </location>
</feature>
<dbReference type="RefSeq" id="WP_104913431.1">
    <property type="nucleotide sequence ID" value="NZ_CP026923.1"/>
</dbReference>
<evidence type="ECO:0000256" key="5">
    <source>
        <dbReference type="ARBA" id="ARBA00023136"/>
    </source>
</evidence>
<evidence type="ECO:0000256" key="6">
    <source>
        <dbReference type="SAM" id="Phobius"/>
    </source>
</evidence>
<dbReference type="Proteomes" id="UP000243077">
    <property type="component" value="Chromosome"/>
</dbReference>
<feature type="transmembrane region" description="Helical" evidence="6">
    <location>
        <begin position="272"/>
        <end position="290"/>
    </location>
</feature>
<evidence type="ECO:0000256" key="2">
    <source>
        <dbReference type="ARBA" id="ARBA00007362"/>
    </source>
</evidence>
<feature type="transmembrane region" description="Helical" evidence="6">
    <location>
        <begin position="33"/>
        <end position="53"/>
    </location>
</feature>